<evidence type="ECO:0000313" key="4">
    <source>
        <dbReference type="Proteomes" id="UP001595956"/>
    </source>
</evidence>
<reference evidence="4" key="1">
    <citation type="journal article" date="2019" name="Int. J. Syst. Evol. Microbiol.">
        <title>The Global Catalogue of Microorganisms (GCM) 10K type strain sequencing project: providing services to taxonomists for standard genome sequencing and annotation.</title>
        <authorList>
            <consortium name="The Broad Institute Genomics Platform"/>
            <consortium name="The Broad Institute Genome Sequencing Center for Infectious Disease"/>
            <person name="Wu L."/>
            <person name="Ma J."/>
        </authorList>
    </citation>
    <scope>NUCLEOTIDE SEQUENCE [LARGE SCALE GENOMIC DNA]</scope>
    <source>
        <strain evidence="4">KACC 13778</strain>
    </source>
</reference>
<feature type="domain" description="DUF6457" evidence="2">
    <location>
        <begin position="2"/>
        <end position="79"/>
    </location>
</feature>
<feature type="compositionally biased region" description="Basic and acidic residues" evidence="1">
    <location>
        <begin position="99"/>
        <end position="110"/>
    </location>
</feature>
<feature type="compositionally biased region" description="Low complexity" evidence="1">
    <location>
        <begin position="83"/>
        <end position="97"/>
    </location>
</feature>
<keyword evidence="4" id="KW-1185">Reference proteome</keyword>
<name>A0ABW0N1M2_9ACTN</name>
<gene>
    <name evidence="3" type="ORF">ACFPKY_11105</name>
</gene>
<dbReference type="EMBL" id="JBHSMD010000003">
    <property type="protein sequence ID" value="MFC5493653.1"/>
    <property type="molecule type" value="Genomic_DNA"/>
</dbReference>
<proteinExistence type="predicted"/>
<evidence type="ECO:0000313" key="3">
    <source>
        <dbReference type="EMBL" id="MFC5493653.1"/>
    </source>
</evidence>
<sequence>MNLHDWIDELSDVLEVDTELDEGLILDLARTAAHNVARPAAPVTTFLLGFAAGSQDADPEQLEALAAKVQRLADGWDRPADAPDPLDVDVSVPVPDDSGVDHTGEVFERD</sequence>
<feature type="region of interest" description="Disordered" evidence="1">
    <location>
        <begin position="76"/>
        <end position="110"/>
    </location>
</feature>
<dbReference type="RefSeq" id="WP_345173069.1">
    <property type="nucleotide sequence ID" value="NZ_BAABFQ010000004.1"/>
</dbReference>
<dbReference type="Proteomes" id="UP001595956">
    <property type="component" value="Unassembled WGS sequence"/>
</dbReference>
<protein>
    <submittedName>
        <fullName evidence="3">DUF6457 domain-containing protein</fullName>
    </submittedName>
</protein>
<organism evidence="3 4">
    <name type="scientific">Nocardioides caricicola</name>
    <dbReference type="NCBI Taxonomy" id="634770"/>
    <lineage>
        <taxon>Bacteria</taxon>
        <taxon>Bacillati</taxon>
        <taxon>Actinomycetota</taxon>
        <taxon>Actinomycetes</taxon>
        <taxon>Propionibacteriales</taxon>
        <taxon>Nocardioidaceae</taxon>
        <taxon>Nocardioides</taxon>
    </lineage>
</organism>
<dbReference type="Pfam" id="PF20058">
    <property type="entry name" value="DUF6457"/>
    <property type="match status" value="1"/>
</dbReference>
<evidence type="ECO:0000259" key="2">
    <source>
        <dbReference type="Pfam" id="PF20058"/>
    </source>
</evidence>
<evidence type="ECO:0000256" key="1">
    <source>
        <dbReference type="SAM" id="MobiDB-lite"/>
    </source>
</evidence>
<comment type="caution">
    <text evidence="3">The sequence shown here is derived from an EMBL/GenBank/DDBJ whole genome shotgun (WGS) entry which is preliminary data.</text>
</comment>
<dbReference type="InterPro" id="IPR045598">
    <property type="entry name" value="DUF6457"/>
</dbReference>
<accession>A0ABW0N1M2</accession>